<dbReference type="Pfam" id="PF01936">
    <property type="entry name" value="NYN"/>
    <property type="match status" value="1"/>
</dbReference>
<dbReference type="GO" id="GO:0003676">
    <property type="term" value="F:nucleic acid binding"/>
    <property type="evidence" value="ECO:0007669"/>
    <property type="project" value="InterPro"/>
</dbReference>
<dbReference type="InterPro" id="IPR012677">
    <property type="entry name" value="Nucleotide-bd_a/b_plait_sf"/>
</dbReference>
<protein>
    <submittedName>
        <fullName evidence="4">Meiosis regulator and mRNA stability factor 1-like</fullName>
    </submittedName>
</protein>
<dbReference type="Gene3D" id="3.30.420.610">
    <property type="entry name" value="LOTUS domain-like"/>
    <property type="match status" value="1"/>
</dbReference>
<dbReference type="GO" id="GO:0005777">
    <property type="term" value="C:peroxisome"/>
    <property type="evidence" value="ECO:0007669"/>
    <property type="project" value="InterPro"/>
</dbReference>
<feature type="domain" description="NYN" evidence="1">
    <location>
        <begin position="77"/>
        <end position="216"/>
    </location>
</feature>
<dbReference type="Gene3D" id="3.40.50.1010">
    <property type="entry name" value="5'-nuclease"/>
    <property type="match status" value="1"/>
</dbReference>
<dbReference type="SUPFAM" id="SSF54928">
    <property type="entry name" value="RNA-binding domain, RBD"/>
    <property type="match status" value="1"/>
</dbReference>
<dbReference type="InParanoid" id="A0A6P6YHH8"/>
<dbReference type="InterPro" id="IPR021139">
    <property type="entry name" value="NYN"/>
</dbReference>
<dbReference type="GO" id="GO:1905762">
    <property type="term" value="F:CCR4-NOT complex binding"/>
    <property type="evidence" value="ECO:0007669"/>
    <property type="project" value="TreeGrafter"/>
</dbReference>
<dbReference type="OMA" id="SINDTEW"/>
<dbReference type="InterPro" id="IPR024768">
    <property type="entry name" value="Marf1"/>
</dbReference>
<evidence type="ECO:0000313" key="3">
    <source>
        <dbReference type="Proteomes" id="UP000515146"/>
    </source>
</evidence>
<dbReference type="CDD" id="cd10910">
    <property type="entry name" value="PIN_limkain_b1_N_like"/>
    <property type="match status" value="1"/>
</dbReference>
<dbReference type="Gene3D" id="3.30.70.330">
    <property type="match status" value="1"/>
</dbReference>
<dbReference type="RefSeq" id="XP_027204682.1">
    <property type="nucleotide sequence ID" value="XM_027348881.1"/>
</dbReference>
<reference evidence="4" key="1">
    <citation type="submission" date="2025-08" db="UniProtKB">
        <authorList>
            <consortium name="RefSeq"/>
        </authorList>
    </citation>
    <scope>IDENTIFICATION</scope>
    <source>
        <strain evidence="4">Airmid</strain>
    </source>
</reference>
<dbReference type="Proteomes" id="UP000515146">
    <property type="component" value="Unplaced"/>
</dbReference>
<keyword evidence="3" id="KW-1185">Reference proteome</keyword>
<evidence type="ECO:0000259" key="2">
    <source>
        <dbReference type="Pfam" id="PF12872"/>
    </source>
</evidence>
<dbReference type="InterPro" id="IPR035979">
    <property type="entry name" value="RBD_domain_sf"/>
</dbReference>
<accession>A0A6P6YHH8</accession>
<dbReference type="Pfam" id="PF12872">
    <property type="entry name" value="OST-HTH"/>
    <property type="match status" value="1"/>
</dbReference>
<dbReference type="PANTHER" id="PTHR14379:SF3">
    <property type="entry name" value="MEIOSIS REGULATOR AND MRNA STABILITY FACTOR 1"/>
    <property type="match status" value="1"/>
</dbReference>
<dbReference type="InterPro" id="IPR041966">
    <property type="entry name" value="LOTUS-like"/>
</dbReference>
<dbReference type="OrthoDB" id="6511403at2759"/>
<dbReference type="KEGG" id="dpte:113798359"/>
<organism evidence="3 4">
    <name type="scientific">Dermatophagoides pteronyssinus</name>
    <name type="common">European house dust mite</name>
    <dbReference type="NCBI Taxonomy" id="6956"/>
    <lineage>
        <taxon>Eukaryota</taxon>
        <taxon>Metazoa</taxon>
        <taxon>Ecdysozoa</taxon>
        <taxon>Arthropoda</taxon>
        <taxon>Chelicerata</taxon>
        <taxon>Arachnida</taxon>
        <taxon>Acari</taxon>
        <taxon>Acariformes</taxon>
        <taxon>Sarcoptiformes</taxon>
        <taxon>Astigmata</taxon>
        <taxon>Psoroptidia</taxon>
        <taxon>Analgoidea</taxon>
        <taxon>Pyroglyphidae</taxon>
        <taxon>Dermatophagoidinae</taxon>
        <taxon>Dermatophagoides</taxon>
    </lineage>
</organism>
<dbReference type="AlphaFoldDB" id="A0A6P6YHH8"/>
<dbReference type="GO" id="GO:0010468">
    <property type="term" value="P:regulation of gene expression"/>
    <property type="evidence" value="ECO:0007669"/>
    <property type="project" value="InterPro"/>
</dbReference>
<name>A0A6P6YHH8_DERPT</name>
<evidence type="ECO:0000313" key="4">
    <source>
        <dbReference type="RefSeq" id="XP_027204682.1"/>
    </source>
</evidence>
<dbReference type="GO" id="GO:0004540">
    <property type="term" value="F:RNA nuclease activity"/>
    <property type="evidence" value="ECO:0007669"/>
    <property type="project" value="InterPro"/>
</dbReference>
<gene>
    <name evidence="4" type="primary">LOC113798359</name>
</gene>
<proteinExistence type="predicted"/>
<dbReference type="InterPro" id="IPR025605">
    <property type="entry name" value="OST-HTH/LOTUS_dom"/>
</dbReference>
<evidence type="ECO:0000259" key="1">
    <source>
        <dbReference type="Pfam" id="PF01936"/>
    </source>
</evidence>
<sequence>MVRNSRLFSKQQQQLVSVNKHDHRPSIINWFQQTNSNQIISSTMNQSDNQFNAHVNVNLNNQYWLQQQFNINPRKPVGVFWDIENCTIPRGVSPSYLVEKIRLFIQSLYMIEREFAIVCDVPSFTTSIINELNNSQVNIIHISSFAKNAADEKLKQLILRFVQTNGPNCAVILFSSDINFVPVLSDIKNRIGVFVILFHHHLVSSALLASSHYHFDYDQFCLTPPNVNVPSNNYKIMKNQSDFIMTSLRISNLPSVSDEEQTKSLLNRIINNNGGRIIYLDMMNHEAIVRFKCRSDALRCHQRVDNRKFYGYILRSKFEPAFTSNHVQSYNQDAINNHDTNQINQINANHIDTDDRINEASQPSFISQSLIERATKCKVCTVQIHKQSKNHNFLFTDKIFSINIDFDNFCRKLSYLLLLHDGELPLNALPDCWLKTFESELDDSNNDGPKVMLEHLITCIPNVNVRDLEIEIDQNKILTKFIVNESLDESSYEESENLKNFMINLQLLLDNQISNEIKGFPSIELNELETEYYHHFGHNINPFDYGCSNLIELLQSCRIKFNIYSYGNHRIIALNFEEQAYQFILEFAKLYPFDLTDPNYFDNFNIAVYGACSIEDMIAAIDMRTDLVEQIRDKNQRLAIFSYPKLVHNSTILDEFDTIKADLKQTLLLMPDFSMDLSKFHEDFSQLIYKKLNITITYCRLSNLIINHSDGDFEIMVNHLSTLPCPDKLMLSIDLQLQELGKRFVKIFNEMATIIFGKSCHTNEKNIAIPIYDLIYHYHRRYKSICLENLAIKSMPKLFEKILANSFLCYENYCLIYTTSSIFLKQFSSTWLQCILHFILRITIQYRSFDRMITFDEFRQLFHDHFGFSFGLSFFFNLYILKMIRIVKYVNNDDLIVELEPSCEFVAKCLIVMLLHKNIVFPNQHDHHHHQSWTLEQIENEFYDHFGVSLAYSNPNGNHQFNPIELFTSFDWLFEIEDYFHYQTIKIKEIDSFDYDLNNIPRCNYCEYYQEPQHHQLPTTTAMSEEMMKKNFNQQSSIMMQNTGIEISN</sequence>
<dbReference type="PANTHER" id="PTHR14379">
    <property type="entry name" value="LIMKAIN B LKAP"/>
    <property type="match status" value="1"/>
</dbReference>
<feature type="domain" description="HTH OST-type" evidence="2">
    <location>
        <begin position="522"/>
        <end position="569"/>
    </location>
</feature>